<dbReference type="GO" id="GO:0005886">
    <property type="term" value="C:plasma membrane"/>
    <property type="evidence" value="ECO:0007669"/>
    <property type="project" value="UniProtKB-SubCell"/>
</dbReference>
<evidence type="ECO:0000256" key="5">
    <source>
        <dbReference type="RuleBase" id="RU363041"/>
    </source>
</evidence>
<feature type="transmembrane region" description="Helical" evidence="5">
    <location>
        <begin position="180"/>
        <end position="203"/>
    </location>
</feature>
<evidence type="ECO:0000313" key="9">
    <source>
        <dbReference type="Proteomes" id="UP000255139"/>
    </source>
</evidence>
<comment type="subcellular location">
    <subcellularLocation>
        <location evidence="5">Cell membrane</location>
        <topology evidence="5">Multi-pass membrane protein</topology>
    </subcellularLocation>
    <subcellularLocation>
        <location evidence="1">Membrane</location>
        <topology evidence="1">Multi-pass membrane protein</topology>
    </subcellularLocation>
</comment>
<dbReference type="Proteomes" id="UP000255139">
    <property type="component" value="Unassembled WGS sequence"/>
</dbReference>
<keyword evidence="4 5" id="KW-0472">Membrane</keyword>
<feature type="transmembrane region" description="Helical" evidence="5">
    <location>
        <begin position="79"/>
        <end position="97"/>
    </location>
</feature>
<dbReference type="AlphaFoldDB" id="A0A099TXT1"/>
<dbReference type="EMBL" id="JRPD02000019">
    <property type="protein sequence ID" value="TLD99283.1"/>
    <property type="molecule type" value="Genomic_DNA"/>
</dbReference>
<accession>A0A099TXT1</accession>
<dbReference type="InterPro" id="IPR002781">
    <property type="entry name" value="TM_pro_TauE-like"/>
</dbReference>
<evidence type="ECO:0000313" key="8">
    <source>
        <dbReference type="Proteomes" id="UP000029922"/>
    </source>
</evidence>
<dbReference type="STRING" id="216.LS73_05155"/>
<evidence type="ECO:0000256" key="2">
    <source>
        <dbReference type="ARBA" id="ARBA00022692"/>
    </source>
</evidence>
<dbReference type="OrthoDB" id="5329774at2"/>
<comment type="similarity">
    <text evidence="5">Belongs to the 4-toluene sulfonate uptake permease (TSUP) (TC 2.A.102) family.</text>
</comment>
<feature type="transmembrane region" description="Helical" evidence="5">
    <location>
        <begin position="104"/>
        <end position="121"/>
    </location>
</feature>
<name>A0A099TXT1_9HELI</name>
<dbReference type="PANTHER" id="PTHR43701">
    <property type="entry name" value="MEMBRANE TRANSPORTER PROTEIN MJ0441-RELATED"/>
    <property type="match status" value="1"/>
</dbReference>
<feature type="transmembrane region" description="Helical" evidence="5">
    <location>
        <begin position="141"/>
        <end position="168"/>
    </location>
</feature>
<dbReference type="Proteomes" id="UP000029922">
    <property type="component" value="Unassembled WGS sequence"/>
</dbReference>
<proteinExistence type="inferred from homology"/>
<dbReference type="InterPro" id="IPR051598">
    <property type="entry name" value="TSUP/Inactive_protease-like"/>
</dbReference>
<sequence>MEYVVLALLGVVTGTISVLFGIGGGMIIVPCMLYIHYLIPNLNFSMHDAVGISVMQMIFSSFFGSFINFIKRNIDIKDAFFLGLGGAIGASFSGFVLSGISSKNLMSIFLLVSCYTFYKFLSNSKPKPSQVNLSTRKQSTILVIIGSITGLFAISLGIGGGVIMTPLLAYYLGFSVKKTVVLSLFFIACASCAGSISFVSNGIMNSSVYGAGIILGLFSLIGVIIGSKLIESISLKLHRHILINLYLLCIITTLYKVLSYYNIVS</sequence>
<dbReference type="Pfam" id="PF01925">
    <property type="entry name" value="TauE"/>
    <property type="match status" value="1"/>
</dbReference>
<keyword evidence="5" id="KW-1003">Cell membrane</keyword>
<evidence type="ECO:0000256" key="1">
    <source>
        <dbReference type="ARBA" id="ARBA00004141"/>
    </source>
</evidence>
<dbReference type="EMBL" id="UGJE01000002">
    <property type="protein sequence ID" value="STQ86127.1"/>
    <property type="molecule type" value="Genomic_DNA"/>
</dbReference>
<keyword evidence="3 5" id="KW-1133">Transmembrane helix</keyword>
<feature type="transmembrane region" description="Helical" evidence="5">
    <location>
        <begin position="49"/>
        <end position="67"/>
    </location>
</feature>
<feature type="transmembrane region" description="Helical" evidence="5">
    <location>
        <begin position="6"/>
        <end position="37"/>
    </location>
</feature>
<feature type="transmembrane region" description="Helical" evidence="5">
    <location>
        <begin position="209"/>
        <end position="230"/>
    </location>
</feature>
<feature type="transmembrane region" description="Helical" evidence="5">
    <location>
        <begin position="242"/>
        <end position="263"/>
    </location>
</feature>
<organism evidence="6 9">
    <name type="scientific">Helicobacter muridarum</name>
    <dbReference type="NCBI Taxonomy" id="216"/>
    <lineage>
        <taxon>Bacteria</taxon>
        <taxon>Pseudomonadati</taxon>
        <taxon>Campylobacterota</taxon>
        <taxon>Epsilonproteobacteria</taxon>
        <taxon>Campylobacterales</taxon>
        <taxon>Helicobacteraceae</taxon>
        <taxon>Helicobacter</taxon>
    </lineage>
</organism>
<gene>
    <name evidence="7" type="ORF">LS73_007650</name>
    <name evidence="6" type="ORF">NCTC12714_00918</name>
</gene>
<protein>
    <recommendedName>
        <fullName evidence="5">Probable membrane transporter protein</fullName>
    </recommendedName>
</protein>
<keyword evidence="2 5" id="KW-0812">Transmembrane</keyword>
<evidence type="ECO:0000313" key="6">
    <source>
        <dbReference type="EMBL" id="STQ86127.1"/>
    </source>
</evidence>
<evidence type="ECO:0000256" key="4">
    <source>
        <dbReference type="ARBA" id="ARBA00023136"/>
    </source>
</evidence>
<evidence type="ECO:0000313" key="7">
    <source>
        <dbReference type="EMBL" id="TLD99283.1"/>
    </source>
</evidence>
<reference evidence="6 9" key="2">
    <citation type="submission" date="2018-06" db="EMBL/GenBank/DDBJ databases">
        <authorList>
            <consortium name="Pathogen Informatics"/>
            <person name="Doyle S."/>
        </authorList>
    </citation>
    <scope>NUCLEOTIDE SEQUENCE [LARGE SCALE GENOMIC DNA]</scope>
    <source>
        <strain evidence="6 9">NCTC12714</strain>
    </source>
</reference>
<dbReference type="RefSeq" id="WP_034558209.1">
    <property type="nucleotide sequence ID" value="NZ_FZML01000012.1"/>
</dbReference>
<dbReference type="PANTHER" id="PTHR43701:SF2">
    <property type="entry name" value="MEMBRANE TRANSPORTER PROTEIN YJNA-RELATED"/>
    <property type="match status" value="1"/>
</dbReference>
<keyword evidence="9" id="KW-1185">Reference proteome</keyword>
<evidence type="ECO:0000256" key="3">
    <source>
        <dbReference type="ARBA" id="ARBA00022989"/>
    </source>
</evidence>
<reference evidence="7 8" key="1">
    <citation type="journal article" date="2014" name="Genome Announc.">
        <title>Draft genome sequences of eight enterohepatic helicobacter species isolated from both laboratory and wild rodents.</title>
        <authorList>
            <person name="Sheh A."/>
            <person name="Shen Z."/>
            <person name="Fox J.G."/>
        </authorList>
    </citation>
    <scope>NUCLEOTIDE SEQUENCE [LARGE SCALE GENOMIC DNA]</scope>
    <source>
        <strain evidence="7 8">ST1</strain>
    </source>
</reference>